<protein>
    <submittedName>
        <fullName evidence="2">Uncharacterized protein</fullName>
    </submittedName>
</protein>
<dbReference type="EMBL" id="NESQ01000028">
    <property type="protein sequence ID" value="PUU82458.1"/>
    <property type="molecule type" value="Genomic_DNA"/>
</dbReference>
<accession>A0A2T7A416</accession>
<dbReference type="Proteomes" id="UP000244722">
    <property type="component" value="Unassembled WGS sequence"/>
</dbReference>
<name>A0A2T7A416_TUBBO</name>
<proteinExistence type="predicted"/>
<gene>
    <name evidence="2" type="ORF">B9Z19DRAFT_1120792</name>
</gene>
<feature type="compositionally biased region" description="Low complexity" evidence="1">
    <location>
        <begin position="1"/>
        <end position="24"/>
    </location>
</feature>
<feature type="region of interest" description="Disordered" evidence="1">
    <location>
        <begin position="1"/>
        <end position="77"/>
    </location>
</feature>
<evidence type="ECO:0000313" key="3">
    <source>
        <dbReference type="Proteomes" id="UP000244722"/>
    </source>
</evidence>
<feature type="compositionally biased region" description="Low complexity" evidence="1">
    <location>
        <begin position="36"/>
        <end position="48"/>
    </location>
</feature>
<dbReference type="AlphaFoldDB" id="A0A2T7A416"/>
<evidence type="ECO:0000313" key="2">
    <source>
        <dbReference type="EMBL" id="PUU82458.1"/>
    </source>
</evidence>
<evidence type="ECO:0000256" key="1">
    <source>
        <dbReference type="SAM" id="MobiDB-lite"/>
    </source>
</evidence>
<reference evidence="2 3" key="1">
    <citation type="submission" date="2017-04" db="EMBL/GenBank/DDBJ databases">
        <title>Draft genome sequence of Tuber borchii Vittad., a whitish edible truffle.</title>
        <authorList>
            <consortium name="DOE Joint Genome Institute"/>
            <person name="Murat C."/>
            <person name="Kuo A."/>
            <person name="Barry K.W."/>
            <person name="Clum A."/>
            <person name="Dockter R.B."/>
            <person name="Fauchery L."/>
            <person name="Iotti M."/>
            <person name="Kohler A."/>
            <person name="Labutti K."/>
            <person name="Lindquist E.A."/>
            <person name="Lipzen A."/>
            <person name="Ohm R.A."/>
            <person name="Wang M."/>
            <person name="Grigoriev I.V."/>
            <person name="Zambonelli A."/>
            <person name="Martin F.M."/>
        </authorList>
    </citation>
    <scope>NUCLEOTIDE SEQUENCE [LARGE SCALE GENOMIC DNA]</scope>
    <source>
        <strain evidence="2 3">Tbo3840</strain>
    </source>
</reference>
<organism evidence="2 3">
    <name type="scientific">Tuber borchii</name>
    <name type="common">White truffle</name>
    <dbReference type="NCBI Taxonomy" id="42251"/>
    <lineage>
        <taxon>Eukaryota</taxon>
        <taxon>Fungi</taxon>
        <taxon>Dikarya</taxon>
        <taxon>Ascomycota</taxon>
        <taxon>Pezizomycotina</taxon>
        <taxon>Pezizomycetes</taxon>
        <taxon>Pezizales</taxon>
        <taxon>Tuberaceae</taxon>
        <taxon>Tuber</taxon>
    </lineage>
</organism>
<comment type="caution">
    <text evidence="2">The sequence shown here is derived from an EMBL/GenBank/DDBJ whole genome shotgun (WGS) entry which is preliminary data.</text>
</comment>
<sequence length="77" mass="7596">MTTNAPSPSATRPSTPASTGSGSRKGLSKGAIVGMAIAPSSDGAAAAPPDRHEMENSSNPNAVPDLIPSIVQSGDPR</sequence>
<keyword evidence="3" id="KW-1185">Reference proteome</keyword>